<accession>A0ACC2E891</accession>
<keyword evidence="2" id="KW-1185">Reference proteome</keyword>
<organism evidence="1 2">
    <name type="scientific">Diphasiastrum complanatum</name>
    <name type="common">Issler's clubmoss</name>
    <name type="synonym">Lycopodium complanatum</name>
    <dbReference type="NCBI Taxonomy" id="34168"/>
    <lineage>
        <taxon>Eukaryota</taxon>
        <taxon>Viridiplantae</taxon>
        <taxon>Streptophyta</taxon>
        <taxon>Embryophyta</taxon>
        <taxon>Tracheophyta</taxon>
        <taxon>Lycopodiopsida</taxon>
        <taxon>Lycopodiales</taxon>
        <taxon>Lycopodiaceae</taxon>
        <taxon>Lycopodioideae</taxon>
        <taxon>Diphasiastrum</taxon>
    </lineage>
</organism>
<protein>
    <submittedName>
        <fullName evidence="1">Uncharacterized protein</fullName>
    </submittedName>
</protein>
<dbReference type="EMBL" id="CM055094">
    <property type="protein sequence ID" value="KAJ7562729.1"/>
    <property type="molecule type" value="Genomic_DNA"/>
</dbReference>
<sequence length="281" mass="32949">MMRGLDDYRKRCEREGNYLEARSAARRLQALKLLEYNKRKGSLLQRHLKEKERAEKAYMTELEERHRVWKKRLADFHREVVDHATHSKRQHLIILENFRVKMASKAPSKPQWSGELLKQRKVQAFLGRQGKYLEAQELKRYADRLEHEELHATLQTYQAEVGLKEQTLRSKQQNELDVLLQRAAQGRDDLRRKRAKDYQRCHQRHRNIVRELKAMHAQELVSFEQLFGKRVKENRPQNRNSPSSSLSSGDGYSPLNLPDIGDSEVEEAISNVLGFGPTGTS</sequence>
<evidence type="ECO:0000313" key="2">
    <source>
        <dbReference type="Proteomes" id="UP001162992"/>
    </source>
</evidence>
<comment type="caution">
    <text evidence="1">The sequence shown here is derived from an EMBL/GenBank/DDBJ whole genome shotgun (WGS) entry which is preliminary data.</text>
</comment>
<name>A0ACC2E891_DIPCM</name>
<proteinExistence type="predicted"/>
<gene>
    <name evidence="1" type="ORF">O6H91_03G082000</name>
</gene>
<evidence type="ECO:0000313" key="1">
    <source>
        <dbReference type="EMBL" id="KAJ7562729.1"/>
    </source>
</evidence>
<reference evidence="2" key="1">
    <citation type="journal article" date="2024" name="Proc. Natl. Acad. Sci. U.S.A.">
        <title>Extraordinary preservation of gene collinearity over three hundred million years revealed in homosporous lycophytes.</title>
        <authorList>
            <person name="Li C."/>
            <person name="Wickell D."/>
            <person name="Kuo L.Y."/>
            <person name="Chen X."/>
            <person name="Nie B."/>
            <person name="Liao X."/>
            <person name="Peng D."/>
            <person name="Ji J."/>
            <person name="Jenkins J."/>
            <person name="Williams M."/>
            <person name="Shu S."/>
            <person name="Plott C."/>
            <person name="Barry K."/>
            <person name="Rajasekar S."/>
            <person name="Grimwood J."/>
            <person name="Han X."/>
            <person name="Sun S."/>
            <person name="Hou Z."/>
            <person name="He W."/>
            <person name="Dai G."/>
            <person name="Sun C."/>
            <person name="Schmutz J."/>
            <person name="Leebens-Mack J.H."/>
            <person name="Li F.W."/>
            <person name="Wang L."/>
        </authorList>
    </citation>
    <scope>NUCLEOTIDE SEQUENCE [LARGE SCALE GENOMIC DNA]</scope>
    <source>
        <strain evidence="2">cv. PW_Plant_1</strain>
    </source>
</reference>
<dbReference type="Proteomes" id="UP001162992">
    <property type="component" value="Chromosome 3"/>
</dbReference>